<dbReference type="SUPFAM" id="SSF52799">
    <property type="entry name" value="(Phosphotyrosine protein) phosphatases II"/>
    <property type="match status" value="2"/>
</dbReference>
<evidence type="ECO:0000256" key="3">
    <source>
        <dbReference type="ARBA" id="ARBA00013064"/>
    </source>
</evidence>
<comment type="subcellular location">
    <subcellularLocation>
        <location evidence="1">Membrane</location>
        <topology evidence="1">Single-pass type I membrane protein</topology>
    </subcellularLocation>
</comment>
<keyword evidence="7" id="KW-0378">Hydrolase</keyword>
<dbReference type="InterPro" id="IPR029021">
    <property type="entry name" value="Prot-tyrosine_phosphatase-like"/>
</dbReference>
<proteinExistence type="inferred from homology"/>
<dbReference type="Gene3D" id="3.90.190.10">
    <property type="entry name" value="Protein tyrosine phosphatase superfamily"/>
    <property type="match status" value="2"/>
</dbReference>
<dbReference type="Pfam" id="PF00102">
    <property type="entry name" value="Y_phosphatase"/>
    <property type="match status" value="2"/>
</dbReference>
<dbReference type="GO" id="GO:0004725">
    <property type="term" value="F:protein tyrosine phosphatase activity"/>
    <property type="evidence" value="ECO:0007669"/>
    <property type="project" value="UniProtKB-EC"/>
</dbReference>
<keyword evidence="23" id="KW-1185">Reference proteome</keyword>
<dbReference type="PROSITE" id="PS00383">
    <property type="entry name" value="TYR_PHOSPHATASE_1"/>
    <property type="match status" value="1"/>
</dbReference>
<reference evidence="22" key="3">
    <citation type="submission" date="2025-09" db="UniProtKB">
        <authorList>
            <consortium name="Ensembl"/>
        </authorList>
    </citation>
    <scope>IDENTIFICATION</scope>
</reference>
<comment type="similarity">
    <text evidence="2">Belongs to the protein-tyrosine phosphatase family. Receptor class 2B subfamily.</text>
</comment>
<evidence type="ECO:0000256" key="13">
    <source>
        <dbReference type="ARBA" id="ARBA00023180"/>
    </source>
</evidence>
<dbReference type="SMART" id="SM00409">
    <property type="entry name" value="IG"/>
    <property type="match status" value="1"/>
</dbReference>
<dbReference type="InterPro" id="IPR007110">
    <property type="entry name" value="Ig-like_dom"/>
</dbReference>
<evidence type="ECO:0000256" key="6">
    <source>
        <dbReference type="ARBA" id="ARBA00022737"/>
    </source>
</evidence>
<dbReference type="GeneTree" id="ENSGT00940000155326"/>
<keyword evidence="4 16" id="KW-0812">Transmembrane</keyword>
<dbReference type="FunFam" id="3.90.190.10:FF:000043">
    <property type="entry name" value="Protein tyrosine phosphatase, receptor type T"/>
    <property type="match status" value="1"/>
</dbReference>
<feature type="domain" description="Tyrosine-protein phosphatase" evidence="17">
    <location>
        <begin position="995"/>
        <end position="1244"/>
    </location>
</feature>
<dbReference type="FunFam" id="2.60.40.10:FF:000048">
    <property type="entry name" value="receptor-type tyrosine-protein phosphatase U isoform X1"/>
    <property type="match status" value="1"/>
</dbReference>
<feature type="domain" description="Tyrosine-protein phosphatase" evidence="17">
    <location>
        <begin position="749"/>
        <end position="963"/>
    </location>
</feature>
<dbReference type="Pfam" id="PF23144">
    <property type="entry name" value="Fn3_PTPRU"/>
    <property type="match status" value="1"/>
</dbReference>
<dbReference type="InterPro" id="IPR051622">
    <property type="entry name" value="R-tyr_protein_phosphatases"/>
</dbReference>
<comment type="catalytic activity">
    <reaction evidence="15">
        <text>O-phospho-L-tyrosyl-[protein] + H2O = L-tyrosyl-[protein] + phosphate</text>
        <dbReference type="Rhea" id="RHEA:10684"/>
        <dbReference type="Rhea" id="RHEA-COMP:10136"/>
        <dbReference type="Rhea" id="RHEA-COMP:20101"/>
        <dbReference type="ChEBI" id="CHEBI:15377"/>
        <dbReference type="ChEBI" id="CHEBI:43474"/>
        <dbReference type="ChEBI" id="CHEBI:46858"/>
        <dbReference type="ChEBI" id="CHEBI:61978"/>
        <dbReference type="EC" id="3.1.3.48"/>
    </reaction>
</comment>
<dbReference type="EC" id="3.1.3.48" evidence="3"/>
<dbReference type="SUPFAM" id="SSF49899">
    <property type="entry name" value="Concanavalin A-like lectins/glucanases"/>
    <property type="match status" value="1"/>
</dbReference>
<dbReference type="InterPro" id="IPR000998">
    <property type="entry name" value="MAM_dom"/>
</dbReference>
<dbReference type="GO" id="GO:0016020">
    <property type="term" value="C:membrane"/>
    <property type="evidence" value="ECO:0007669"/>
    <property type="project" value="UniProtKB-SubCell"/>
</dbReference>
<reference evidence="22" key="2">
    <citation type="submission" date="2025-08" db="UniProtKB">
        <authorList>
            <consortium name="Ensembl"/>
        </authorList>
    </citation>
    <scope>IDENTIFICATION</scope>
</reference>
<evidence type="ECO:0000256" key="2">
    <source>
        <dbReference type="ARBA" id="ARBA00006396"/>
    </source>
</evidence>
<evidence type="ECO:0000256" key="4">
    <source>
        <dbReference type="ARBA" id="ARBA00022692"/>
    </source>
</evidence>
<organism evidence="22 23">
    <name type="scientific">Gasterosteus aculeatus aculeatus</name>
    <name type="common">three-spined stickleback</name>
    <dbReference type="NCBI Taxonomy" id="481459"/>
    <lineage>
        <taxon>Eukaryota</taxon>
        <taxon>Metazoa</taxon>
        <taxon>Chordata</taxon>
        <taxon>Craniata</taxon>
        <taxon>Vertebrata</taxon>
        <taxon>Euteleostomi</taxon>
        <taxon>Actinopterygii</taxon>
        <taxon>Neopterygii</taxon>
        <taxon>Teleostei</taxon>
        <taxon>Neoteleostei</taxon>
        <taxon>Acanthomorphata</taxon>
        <taxon>Eupercaria</taxon>
        <taxon>Perciformes</taxon>
        <taxon>Cottioidei</taxon>
        <taxon>Gasterosteales</taxon>
        <taxon>Gasterosteidae</taxon>
        <taxon>Gasterosteus</taxon>
    </lineage>
</organism>
<evidence type="ECO:0000313" key="22">
    <source>
        <dbReference type="Ensembl" id="ENSGACP00000058403.1"/>
    </source>
</evidence>
<dbReference type="Ensembl" id="ENSGACT00000087083.1">
    <property type="protein sequence ID" value="ENSGACP00000058403.1"/>
    <property type="gene ID" value="ENSGACG00000000039.2"/>
</dbReference>
<dbReference type="PRINTS" id="PR00700">
    <property type="entry name" value="PRTYPHPHTASE"/>
</dbReference>
<evidence type="ECO:0000256" key="11">
    <source>
        <dbReference type="ARBA" id="ARBA00023157"/>
    </source>
</evidence>
<dbReference type="SMART" id="SM00404">
    <property type="entry name" value="PTPc_motif"/>
    <property type="match status" value="2"/>
</dbReference>
<evidence type="ECO:0000259" key="17">
    <source>
        <dbReference type="PROSITE" id="PS50055"/>
    </source>
</evidence>
<evidence type="ECO:0000256" key="10">
    <source>
        <dbReference type="ARBA" id="ARBA00023136"/>
    </source>
</evidence>
<dbReference type="Proteomes" id="UP000007635">
    <property type="component" value="Chromosome XVII"/>
</dbReference>
<dbReference type="SMART" id="SM00194">
    <property type="entry name" value="PTPc"/>
    <property type="match status" value="2"/>
</dbReference>
<dbReference type="InterPro" id="IPR013320">
    <property type="entry name" value="ConA-like_dom_sf"/>
</dbReference>
<evidence type="ECO:0000256" key="12">
    <source>
        <dbReference type="ARBA" id="ARBA00023170"/>
    </source>
</evidence>
<dbReference type="SMART" id="SM00060">
    <property type="entry name" value="FN3"/>
    <property type="match status" value="3"/>
</dbReference>
<dbReference type="Pfam" id="PF00629">
    <property type="entry name" value="MAM"/>
    <property type="match status" value="1"/>
</dbReference>
<accession>A0AAQ4R6Z8</accession>
<dbReference type="Pfam" id="PF00041">
    <property type="entry name" value="fn3"/>
    <property type="match status" value="1"/>
</dbReference>
<evidence type="ECO:0000256" key="1">
    <source>
        <dbReference type="ARBA" id="ARBA00004479"/>
    </source>
</evidence>
<dbReference type="PROSITE" id="PS50056">
    <property type="entry name" value="TYR_PHOSPHATASE_2"/>
    <property type="match status" value="2"/>
</dbReference>
<keyword evidence="11" id="KW-1015">Disulfide bond</keyword>
<dbReference type="SUPFAM" id="SSF48726">
    <property type="entry name" value="Immunoglobulin"/>
    <property type="match status" value="1"/>
</dbReference>
<dbReference type="PANTHER" id="PTHR24051:SF12">
    <property type="entry name" value="PROTEIN-TYROSINE-PHOSPHATASE"/>
    <property type="match status" value="1"/>
</dbReference>
<name>A0AAQ4R6Z8_GASAC</name>
<feature type="domain" description="Tyrosine specific protein phosphatases" evidence="18">
    <location>
        <begin position="883"/>
        <end position="954"/>
    </location>
</feature>
<evidence type="ECO:0000259" key="19">
    <source>
        <dbReference type="PROSITE" id="PS50060"/>
    </source>
</evidence>
<evidence type="ECO:0000256" key="5">
    <source>
        <dbReference type="ARBA" id="ARBA00022729"/>
    </source>
</evidence>
<keyword evidence="12" id="KW-0675">Receptor</keyword>
<evidence type="ECO:0000259" key="18">
    <source>
        <dbReference type="PROSITE" id="PS50056"/>
    </source>
</evidence>
<dbReference type="FunFam" id="2.60.40.10:FF:000009">
    <property type="entry name" value="receptor-type tyrosine-protein phosphatase U isoform X1"/>
    <property type="match status" value="1"/>
</dbReference>
<evidence type="ECO:0000259" key="21">
    <source>
        <dbReference type="PROSITE" id="PS50853"/>
    </source>
</evidence>
<keyword evidence="10 16" id="KW-0472">Membrane</keyword>
<dbReference type="FunFam" id="2.60.40.10:FF:000019">
    <property type="entry name" value="receptor-type tyrosine-protein phosphatase kappa isoform X2"/>
    <property type="match status" value="1"/>
</dbReference>
<evidence type="ECO:0000256" key="14">
    <source>
        <dbReference type="ARBA" id="ARBA00023319"/>
    </source>
</evidence>
<keyword evidence="9 16" id="KW-1133">Transmembrane helix</keyword>
<dbReference type="PRINTS" id="PR00020">
    <property type="entry name" value="MAMDOMAIN"/>
</dbReference>
<dbReference type="PANTHER" id="PTHR24051">
    <property type="entry name" value="SUSHI DOMAIN-CONTAINING PROTEIN 1"/>
    <property type="match status" value="1"/>
</dbReference>
<reference evidence="22 23" key="1">
    <citation type="journal article" date="2021" name="G3 (Bethesda)">
        <title>Improved contiguity of the threespine stickleback genome using long-read sequencing.</title>
        <authorList>
            <person name="Nath S."/>
            <person name="Shaw D.E."/>
            <person name="White M.A."/>
        </authorList>
    </citation>
    <scope>NUCLEOTIDE SEQUENCE [LARGE SCALE GENOMIC DNA]</scope>
    <source>
        <strain evidence="22 23">Lake Benthic</strain>
    </source>
</reference>
<feature type="domain" description="Fibronectin type-III" evidence="21">
    <location>
        <begin position="233"/>
        <end position="326"/>
    </location>
</feature>
<dbReference type="CDD" id="cd06263">
    <property type="entry name" value="MAM"/>
    <property type="match status" value="1"/>
</dbReference>
<evidence type="ECO:0000256" key="9">
    <source>
        <dbReference type="ARBA" id="ARBA00022989"/>
    </source>
</evidence>
<dbReference type="InterPro" id="IPR036116">
    <property type="entry name" value="FN3_sf"/>
</dbReference>
<evidence type="ECO:0000259" key="20">
    <source>
        <dbReference type="PROSITE" id="PS50835"/>
    </source>
</evidence>
<dbReference type="AlphaFoldDB" id="A0AAQ4R6Z8"/>
<dbReference type="CDD" id="cd00063">
    <property type="entry name" value="FN3"/>
    <property type="match status" value="3"/>
</dbReference>
<dbReference type="InterPro" id="IPR057598">
    <property type="entry name" value="Fn3_PTPRU"/>
</dbReference>
<feature type="domain" description="Tyrosine specific protein phosphatases" evidence="18">
    <location>
        <begin position="1172"/>
        <end position="1249"/>
    </location>
</feature>
<dbReference type="InterPro" id="IPR003595">
    <property type="entry name" value="Tyr_Pase_cat"/>
</dbReference>
<keyword evidence="14" id="KW-0393">Immunoglobulin domain</keyword>
<dbReference type="Gene3D" id="2.60.40.10">
    <property type="entry name" value="Immunoglobulins"/>
    <property type="match status" value="4"/>
</dbReference>
<feature type="domain" description="Fibronectin type-III" evidence="21">
    <location>
        <begin position="331"/>
        <end position="416"/>
    </location>
</feature>
<dbReference type="FunFam" id="3.90.190.10:FF:000003">
    <property type="entry name" value="receptor-type tyrosine-protein phosphatase kappa isoform X1"/>
    <property type="match status" value="1"/>
</dbReference>
<dbReference type="PROSITE" id="PS50853">
    <property type="entry name" value="FN3"/>
    <property type="match status" value="3"/>
</dbReference>
<keyword evidence="5" id="KW-0732">Signal</keyword>
<dbReference type="SUPFAM" id="SSF49265">
    <property type="entry name" value="Fibronectin type III"/>
    <property type="match status" value="2"/>
</dbReference>
<protein>
    <recommendedName>
        <fullName evidence="3">protein-tyrosine-phosphatase</fullName>
        <ecNumber evidence="3">3.1.3.48</ecNumber>
    </recommendedName>
</protein>
<dbReference type="InterPro" id="IPR016130">
    <property type="entry name" value="Tyr_Pase_AS"/>
</dbReference>
<evidence type="ECO:0000256" key="8">
    <source>
        <dbReference type="ARBA" id="ARBA00022912"/>
    </source>
</evidence>
<keyword evidence="6" id="KW-0677">Repeat</keyword>
<dbReference type="InterPro" id="IPR003961">
    <property type="entry name" value="FN3_dom"/>
</dbReference>
<dbReference type="InterPro" id="IPR000387">
    <property type="entry name" value="Tyr_Pase_dom"/>
</dbReference>
<keyword evidence="8" id="KW-0904">Protein phosphatase</keyword>
<evidence type="ECO:0000256" key="16">
    <source>
        <dbReference type="SAM" id="Phobius"/>
    </source>
</evidence>
<sequence>GSGPGSRPFYSCLGSFMMVNGSGQASGQKAHLYMPTLKENDTHCIDFLYSLSSRDGGSPGTLNVYIKVNGGTQGNPVWNASNTITEGWVKAELAISTFWPNSYQVIFEAVSVQGHWGFIAVDDIQVLAHPCRKAPHFLRLQNVEVNVGQNATFQCTAGGKWSQHDKLWLQVREVGGGEGGVTELSTVTRFTATVRVGDTSQRSTSRYRCVIRSDGGSGVSNYADLIVKAPPTPIAPPELLAVGATYLWIKPNANSIIGDGPIILKEVEYRTTSGNWAETHVVDSPTYKLWHLDPDVEYEIKVLLSRPGEGGTGPPGPPLVTRTKCADPVHGPQSVNVVDVRARQLTIQWETFGYAVTRCHSYNLTVGLHIEEHKETSSHYTLRGLRPFVTVRLRLVLANPEGSKESEEIVKETEEDVPASVPMESLQNTAYEEKIFMQWKAPNETNGVITLYEITFKALSSLDPSADLTTQRGRVFKLRNETLHFFVGLYPGTTYFFTIKASTNKGFGPPITTRISTKIAGSTPLNETETTITILLKPAQSRGAPISSYQLVVKEERKSKTRRAASNPFDCFSAPISFRNASFLDSSYYMAAELPPPSLAVVQPFTVGDNKSYGGFWNPPLSPAKSYVIYYQAVSRANGVSHNTLCFTFTGATAPCPMSKCPRVRHPTPNLKMAGVIAGILMFIIILLGVVLAFKRQFQPAIRVADLLQHITQMKCGQGYGFKEEYEVVKQHTHKEGKLQGDIFHRLVVRLQLLDGDPHSDYINANYIDGYHRPRHYIATQGPMQETVRDFWRMVWQENSASIVMVTNLVEVGRVKCVRYWPDETEVYGDIKVTLIETEPLAEYVIRTFTVQKKGHNEIRELRQFHFTSWPDHGVPCYATGLLGFIRQVKFLNAPDAGPIVAHCSAGAGRTGCFIAVDIMLDMAETEGVVDIFNCIRELRSQRVNMVQTEEQYVFVHDAILEACLCGNTAIPVCEFRAIYYNISRLDPQTNSSQIKDEFQTLNIVTPRVRPEDCSVGLLPRNHDKNRSMDVLSADRCLPFLIAVDGESSNYINAALMDSHKQPAAFIVTQHPLPNTMADFWRLVFDYNCSSIVMLNEMDLSSSLCMQYWPEKSSCCYGPIQVEFISADIDEDIINRIFRICNMARPQDGYRLVQHFQFIGWPAYRDTPLSKHSILQLVRRLAKWQEQYDGGDGRTVVHCLTGGGRSGTFCAMCSINEMIQQQNIVDVFHTVKTLRNNKTNMVETMVRTHNTHNTHTRPQTLTLNKSLS</sequence>
<dbReference type="InterPro" id="IPR003599">
    <property type="entry name" value="Ig_sub"/>
</dbReference>
<evidence type="ECO:0000256" key="7">
    <source>
        <dbReference type="ARBA" id="ARBA00022801"/>
    </source>
</evidence>
<dbReference type="PROSITE" id="PS50055">
    <property type="entry name" value="TYR_PHOSPHATASE_PTP"/>
    <property type="match status" value="2"/>
</dbReference>
<evidence type="ECO:0000256" key="15">
    <source>
        <dbReference type="ARBA" id="ARBA00051722"/>
    </source>
</evidence>
<evidence type="ECO:0000313" key="23">
    <source>
        <dbReference type="Proteomes" id="UP000007635"/>
    </source>
</evidence>
<feature type="transmembrane region" description="Helical" evidence="16">
    <location>
        <begin position="673"/>
        <end position="694"/>
    </location>
</feature>
<keyword evidence="13" id="KW-0325">Glycoprotein</keyword>
<feature type="domain" description="Ig-like" evidence="20">
    <location>
        <begin position="135"/>
        <end position="226"/>
    </location>
</feature>
<feature type="domain" description="MAM" evidence="19">
    <location>
        <begin position="1"/>
        <end position="133"/>
    </location>
</feature>
<feature type="domain" description="Fibronectin type-III" evidence="21">
    <location>
        <begin position="417"/>
        <end position="522"/>
    </location>
</feature>
<dbReference type="InterPro" id="IPR013783">
    <property type="entry name" value="Ig-like_fold"/>
</dbReference>
<dbReference type="Gene3D" id="2.60.120.200">
    <property type="match status" value="1"/>
</dbReference>
<dbReference type="InterPro" id="IPR000242">
    <property type="entry name" value="PTP_cat"/>
</dbReference>
<dbReference type="InterPro" id="IPR036179">
    <property type="entry name" value="Ig-like_dom_sf"/>
</dbReference>
<dbReference type="PROSITE" id="PS50060">
    <property type="entry name" value="MAM_2"/>
    <property type="match status" value="1"/>
</dbReference>
<dbReference type="SMART" id="SM00137">
    <property type="entry name" value="MAM"/>
    <property type="match status" value="1"/>
</dbReference>
<dbReference type="PROSITE" id="PS50835">
    <property type="entry name" value="IG_LIKE"/>
    <property type="match status" value="1"/>
</dbReference>